<reference evidence="2 3" key="1">
    <citation type="submission" date="2021-05" db="EMBL/GenBank/DDBJ databases">
        <title>A novel Methanospirillum isolate from a pyrite-forming mixed culture.</title>
        <authorList>
            <person name="Bunk B."/>
            <person name="Sproer C."/>
            <person name="Spring S."/>
            <person name="Pester M."/>
        </authorList>
    </citation>
    <scope>NUCLEOTIDE SEQUENCE [LARGE SCALE GENOMIC DNA]</scope>
    <source>
        <strain evidence="2 3">J.3.6.1-F.2.7.3</strain>
    </source>
</reference>
<keyword evidence="2" id="KW-0315">Glutamine amidotransferase</keyword>
<dbReference type="EMBL" id="CP075546">
    <property type="protein sequence ID" value="QVV87622.1"/>
    <property type="molecule type" value="Genomic_DNA"/>
</dbReference>
<keyword evidence="3" id="KW-1185">Reference proteome</keyword>
<sequence>MSEILKIEPLSKGKYVVALEHAPYETPCYITSWLASQSIPVKEIKVWEREPFPDHNEVLLLIIMGGPMNIYEHDIFPWLILEKKYIKEIIDLSIPVLGICLGAQLIADVLGGVVTRLPVPEFGWTHICRNNEHKIHSEIDHLFPNTLEIFQWHQDTFSIPEKAVHLYSSQTCTNQAFIYADFVIGLQFHPELYENDILNFLMLVEKDTGITEDEYPKMDILDRIFLYQQGIEFLEKLLIFLLSSSKNSLL</sequence>
<protein>
    <submittedName>
        <fullName evidence="2">Type 1 glutamine amidotransferase</fullName>
    </submittedName>
</protein>
<accession>A0A8E7AU67</accession>
<dbReference type="PROSITE" id="PS51273">
    <property type="entry name" value="GATASE_TYPE_1"/>
    <property type="match status" value="1"/>
</dbReference>
<dbReference type="AlphaFoldDB" id="A0A8E7AU67"/>
<feature type="domain" description="Glutamine amidotransferase" evidence="1">
    <location>
        <begin position="55"/>
        <end position="193"/>
    </location>
</feature>
<dbReference type="Gene3D" id="3.40.50.880">
    <property type="match status" value="1"/>
</dbReference>
<gene>
    <name evidence="2" type="ORF">KHC33_09615</name>
</gene>
<dbReference type="SUPFAM" id="SSF52317">
    <property type="entry name" value="Class I glutamine amidotransferase-like"/>
    <property type="match status" value="1"/>
</dbReference>
<organism evidence="2 3">
    <name type="scientific">Methanospirillum purgamenti</name>
    <dbReference type="NCBI Taxonomy" id="2834276"/>
    <lineage>
        <taxon>Archaea</taxon>
        <taxon>Methanobacteriati</taxon>
        <taxon>Methanobacteriota</taxon>
        <taxon>Stenosarchaea group</taxon>
        <taxon>Methanomicrobia</taxon>
        <taxon>Methanomicrobiales</taxon>
        <taxon>Methanospirillaceae</taxon>
        <taxon>Methanospirillum</taxon>
    </lineage>
</organism>
<dbReference type="InterPro" id="IPR044992">
    <property type="entry name" value="ChyE-like"/>
</dbReference>
<dbReference type="RefSeq" id="WP_214418442.1">
    <property type="nucleotide sequence ID" value="NZ_CP075546.1"/>
</dbReference>
<evidence type="ECO:0000313" key="2">
    <source>
        <dbReference type="EMBL" id="QVV87622.1"/>
    </source>
</evidence>
<evidence type="ECO:0000313" key="3">
    <source>
        <dbReference type="Proteomes" id="UP000680656"/>
    </source>
</evidence>
<keyword evidence="2" id="KW-0808">Transferase</keyword>
<dbReference type="KEGG" id="mrtj:KHC33_09615"/>
<dbReference type="PANTHER" id="PTHR42695">
    <property type="entry name" value="GLUTAMINE AMIDOTRANSFERASE YLR126C-RELATED"/>
    <property type="match status" value="1"/>
</dbReference>
<dbReference type="InterPro" id="IPR029062">
    <property type="entry name" value="Class_I_gatase-like"/>
</dbReference>
<dbReference type="Proteomes" id="UP000680656">
    <property type="component" value="Chromosome"/>
</dbReference>
<dbReference type="CDD" id="cd01741">
    <property type="entry name" value="GATase1_1"/>
    <property type="match status" value="1"/>
</dbReference>
<proteinExistence type="predicted"/>
<dbReference type="GO" id="GO:0016740">
    <property type="term" value="F:transferase activity"/>
    <property type="evidence" value="ECO:0007669"/>
    <property type="project" value="UniProtKB-KW"/>
</dbReference>
<name>A0A8E7AU67_9EURY</name>
<dbReference type="PANTHER" id="PTHR42695:SF5">
    <property type="entry name" value="GLUTAMINE AMIDOTRANSFERASE YLR126C-RELATED"/>
    <property type="match status" value="1"/>
</dbReference>
<dbReference type="InterPro" id="IPR017926">
    <property type="entry name" value="GATASE"/>
</dbReference>
<dbReference type="GO" id="GO:0005829">
    <property type="term" value="C:cytosol"/>
    <property type="evidence" value="ECO:0007669"/>
    <property type="project" value="TreeGrafter"/>
</dbReference>
<dbReference type="GeneID" id="65097441"/>
<evidence type="ECO:0000259" key="1">
    <source>
        <dbReference type="Pfam" id="PF00117"/>
    </source>
</evidence>
<dbReference type="PRINTS" id="PR00096">
    <property type="entry name" value="GATASE"/>
</dbReference>
<dbReference type="Pfam" id="PF00117">
    <property type="entry name" value="GATase"/>
    <property type="match status" value="1"/>
</dbReference>